<organism evidence="1 2">
    <name type="scientific">Alistipes putredinis DSM 17216</name>
    <dbReference type="NCBI Taxonomy" id="445970"/>
    <lineage>
        <taxon>Bacteria</taxon>
        <taxon>Pseudomonadati</taxon>
        <taxon>Bacteroidota</taxon>
        <taxon>Bacteroidia</taxon>
        <taxon>Bacteroidales</taxon>
        <taxon>Rikenellaceae</taxon>
        <taxon>Alistipes</taxon>
    </lineage>
</organism>
<dbReference type="eggNOG" id="COG0286">
    <property type="taxonomic scope" value="Bacteria"/>
</dbReference>
<sequence>MDAKYDNIKTAPTIISHTETGVYASQRSLAQNTSDIFIRDGRSISIITKVTEQSSEYIQSFVSPLRPFGLRGYFVSDPNFHETSDGLTTPVVCIGKGLKKGYVERNLVPLHTNWIDRFKVIIPRANNIGTEANDDNLNAFVGKPNEICTESYLCIFADSNVSYDECVNICLYLKSRFARFMHCQAKSSQDATAKTFRFVPTQDFSKESDIDWSLSSVQIDKQLYVKYNLTDEEISFIESMIKPM</sequence>
<protein>
    <submittedName>
        <fullName evidence="1">Uncharacterized protein</fullName>
    </submittedName>
</protein>
<dbReference type="REBASE" id="29771">
    <property type="entry name" value="Apu17216ORF1184P"/>
</dbReference>
<dbReference type="Proteomes" id="UP000005819">
    <property type="component" value="Unassembled WGS sequence"/>
</dbReference>
<gene>
    <name evidence="1" type="ORF">ALIPUT_01184</name>
</gene>
<comment type="caution">
    <text evidence="1">The sequence shown here is derived from an EMBL/GenBank/DDBJ whole genome shotgun (WGS) entry which is preliminary data.</text>
</comment>
<evidence type="ECO:0000313" key="2">
    <source>
        <dbReference type="Proteomes" id="UP000005819"/>
    </source>
</evidence>
<dbReference type="EMBL" id="ABFK02000017">
    <property type="protein sequence ID" value="EDS04121.1"/>
    <property type="molecule type" value="Genomic_DNA"/>
</dbReference>
<dbReference type="AlphaFoldDB" id="B0MVR8"/>
<reference evidence="1" key="2">
    <citation type="submission" date="2013-09" db="EMBL/GenBank/DDBJ databases">
        <title>Draft genome sequence of Alistipes putredinis (DSM 17216).</title>
        <authorList>
            <person name="Sudarsanam P."/>
            <person name="Ley R."/>
            <person name="Guruge J."/>
            <person name="Turnbaugh P.J."/>
            <person name="Mahowald M."/>
            <person name="Liep D."/>
            <person name="Gordon J."/>
        </authorList>
    </citation>
    <scope>NUCLEOTIDE SEQUENCE</scope>
    <source>
        <strain evidence="1">DSM 17216</strain>
    </source>
</reference>
<dbReference type="HOGENOM" id="CLU_1136193_0_0_10"/>
<proteinExistence type="predicted"/>
<evidence type="ECO:0000313" key="1">
    <source>
        <dbReference type="EMBL" id="EDS04121.1"/>
    </source>
</evidence>
<accession>B0MVR8</accession>
<reference evidence="1" key="1">
    <citation type="submission" date="2007-10" db="EMBL/GenBank/DDBJ databases">
        <authorList>
            <person name="Fulton L."/>
            <person name="Clifton S."/>
            <person name="Fulton B."/>
            <person name="Xu J."/>
            <person name="Minx P."/>
            <person name="Pepin K.H."/>
            <person name="Johnson M."/>
            <person name="Thiruvilangam P."/>
            <person name="Bhonagiri V."/>
            <person name="Nash W.E."/>
            <person name="Mardis E.R."/>
            <person name="Wilson R.K."/>
        </authorList>
    </citation>
    <scope>NUCLEOTIDE SEQUENCE [LARGE SCALE GENOMIC DNA]</scope>
    <source>
        <strain evidence="1">DSM 17216</strain>
    </source>
</reference>
<name>B0MVR8_9BACT</name>
<keyword evidence="2" id="KW-1185">Reference proteome</keyword>